<organism evidence="6 7">
    <name type="scientific">Karstenula rhodostoma CBS 690.94</name>
    <dbReference type="NCBI Taxonomy" id="1392251"/>
    <lineage>
        <taxon>Eukaryota</taxon>
        <taxon>Fungi</taxon>
        <taxon>Dikarya</taxon>
        <taxon>Ascomycota</taxon>
        <taxon>Pezizomycotina</taxon>
        <taxon>Dothideomycetes</taxon>
        <taxon>Pleosporomycetidae</taxon>
        <taxon>Pleosporales</taxon>
        <taxon>Massarineae</taxon>
        <taxon>Didymosphaeriaceae</taxon>
        <taxon>Karstenula</taxon>
    </lineage>
</organism>
<name>A0A9P4PKY2_9PLEO</name>
<dbReference type="PANTHER" id="PTHR14742:SF0">
    <property type="entry name" value="RIBONUCLEASE P PROTEIN SUBUNIT P21"/>
    <property type="match status" value="1"/>
</dbReference>
<comment type="similarity">
    <text evidence="4">Belongs to the eukaryotic/archaeal RNase P protein component 4 family.</text>
</comment>
<comment type="caution">
    <text evidence="6">The sequence shown here is derived from an EMBL/GenBank/DDBJ whole genome shotgun (WGS) entry which is preliminary data.</text>
</comment>
<dbReference type="GO" id="GO:0005655">
    <property type="term" value="C:nucleolar ribonuclease P complex"/>
    <property type="evidence" value="ECO:0007669"/>
    <property type="project" value="TreeGrafter"/>
</dbReference>
<feature type="region of interest" description="Disordered" evidence="5">
    <location>
        <begin position="134"/>
        <end position="180"/>
    </location>
</feature>
<evidence type="ECO:0000256" key="4">
    <source>
        <dbReference type="ARBA" id="ARBA00038402"/>
    </source>
</evidence>
<dbReference type="GO" id="GO:0046872">
    <property type="term" value="F:metal ion binding"/>
    <property type="evidence" value="ECO:0007669"/>
    <property type="project" value="UniProtKB-KW"/>
</dbReference>
<reference evidence="6" key="1">
    <citation type="journal article" date="2020" name="Stud. Mycol.">
        <title>101 Dothideomycetes genomes: a test case for predicting lifestyles and emergence of pathogens.</title>
        <authorList>
            <person name="Haridas S."/>
            <person name="Albert R."/>
            <person name="Binder M."/>
            <person name="Bloem J."/>
            <person name="Labutti K."/>
            <person name="Salamov A."/>
            <person name="Andreopoulos B."/>
            <person name="Baker S."/>
            <person name="Barry K."/>
            <person name="Bills G."/>
            <person name="Bluhm B."/>
            <person name="Cannon C."/>
            <person name="Castanera R."/>
            <person name="Culley D."/>
            <person name="Daum C."/>
            <person name="Ezra D."/>
            <person name="Gonzalez J."/>
            <person name="Henrissat B."/>
            <person name="Kuo A."/>
            <person name="Liang C."/>
            <person name="Lipzen A."/>
            <person name="Lutzoni F."/>
            <person name="Magnuson J."/>
            <person name="Mondo S."/>
            <person name="Nolan M."/>
            <person name="Ohm R."/>
            <person name="Pangilinan J."/>
            <person name="Park H.-J."/>
            <person name="Ramirez L."/>
            <person name="Alfaro M."/>
            <person name="Sun H."/>
            <person name="Tritt A."/>
            <person name="Yoshinaga Y."/>
            <person name="Zwiers L.-H."/>
            <person name="Turgeon B."/>
            <person name="Goodwin S."/>
            <person name="Spatafora J."/>
            <person name="Crous P."/>
            <person name="Grigoriev I."/>
        </authorList>
    </citation>
    <scope>NUCLEOTIDE SEQUENCE</scope>
    <source>
        <strain evidence="6">CBS 690.94</strain>
    </source>
</reference>
<keyword evidence="1" id="KW-0819">tRNA processing</keyword>
<dbReference type="EMBL" id="MU001497">
    <property type="protein sequence ID" value="KAF2446994.1"/>
    <property type="molecule type" value="Genomic_DNA"/>
</dbReference>
<dbReference type="InterPro" id="IPR007175">
    <property type="entry name" value="Rpr2/Snm1/Rpp21"/>
</dbReference>
<evidence type="ECO:0000313" key="6">
    <source>
        <dbReference type="EMBL" id="KAF2446994.1"/>
    </source>
</evidence>
<evidence type="ECO:0000256" key="5">
    <source>
        <dbReference type="SAM" id="MobiDB-lite"/>
    </source>
</evidence>
<dbReference type="Gene3D" id="6.20.50.20">
    <property type="match status" value="1"/>
</dbReference>
<dbReference type="GO" id="GO:0008033">
    <property type="term" value="P:tRNA processing"/>
    <property type="evidence" value="ECO:0007669"/>
    <property type="project" value="UniProtKB-KW"/>
</dbReference>
<dbReference type="AlphaFoldDB" id="A0A9P4PKY2"/>
<evidence type="ECO:0000256" key="3">
    <source>
        <dbReference type="ARBA" id="ARBA00022833"/>
    </source>
</evidence>
<dbReference type="Pfam" id="PF04032">
    <property type="entry name" value="Rpr2"/>
    <property type="match status" value="1"/>
</dbReference>
<keyword evidence="7" id="KW-1185">Reference proteome</keyword>
<feature type="compositionally biased region" description="Polar residues" evidence="5">
    <location>
        <begin position="164"/>
        <end position="180"/>
    </location>
</feature>
<accession>A0A9P4PKY2</accession>
<dbReference type="OrthoDB" id="128536at2759"/>
<proteinExistence type="inferred from homology"/>
<protein>
    <submittedName>
        <fullName evidence="6">Rpr2-domain-containing protein</fullName>
    </submittedName>
</protein>
<evidence type="ECO:0000313" key="7">
    <source>
        <dbReference type="Proteomes" id="UP000799764"/>
    </source>
</evidence>
<gene>
    <name evidence="6" type="ORF">P171DRAFT_242949</name>
</gene>
<keyword evidence="2" id="KW-0479">Metal-binding</keyword>
<keyword evidence="3" id="KW-0862">Zinc</keyword>
<evidence type="ECO:0000256" key="2">
    <source>
        <dbReference type="ARBA" id="ARBA00022723"/>
    </source>
</evidence>
<evidence type="ECO:0000256" key="1">
    <source>
        <dbReference type="ARBA" id="ARBA00022694"/>
    </source>
</evidence>
<dbReference type="PANTHER" id="PTHR14742">
    <property type="entry name" value="RIBONUCLEASE P SUBUNIT P21"/>
    <property type="match status" value="1"/>
</dbReference>
<sequence length="180" mass="19370">MAKDKLPKAKGVPNKHLHSRSTFLYQAATYLTLRAGASDANKAQDSVQSSRAPQNHLGLALQLGSDLQTVSRKGQVRLSSELKRTICKTCNTVLIPGRTATQAIENESKGGKKSWADVMVITCALCGSKKRFPIGAKRQPKKAERQPPQAQTSLSEKSAEEPISTVSPMQTTSDQALTPG</sequence>
<dbReference type="Proteomes" id="UP000799764">
    <property type="component" value="Unassembled WGS sequence"/>
</dbReference>